<dbReference type="Pfam" id="PF18435">
    <property type="entry name" value="EstA_Ig_like"/>
    <property type="match status" value="1"/>
</dbReference>
<dbReference type="PANTHER" id="PTHR43037">
    <property type="entry name" value="UNNAMED PRODUCT-RELATED"/>
    <property type="match status" value="1"/>
</dbReference>
<sequence length="515" mass="55930">MRRKTFSTIFTLGITAGLLVGCGSGESADQEDSAQQESVQAAEAYDGVVKTSIYVKGYEGGPGVPKLIIELEDAVGSVDPSGWQVMTAGSERTVTDVYTSDENGDPQENSNFIAIDMETSFNDATFSVVGSPFTYNTTTSMNEWSPTYEVAIAAPAVTIEDETYSLSITEDAVNNRISPDTDLFTARGTFSGTYVNPMTEQEEELTLSTAAYEPEELAEGEANPLVIWLHGQGEGGTDPDIAILGNEVSALAKEEIQSYFQTDDVTGAYVLAVQTPTYWMDEGDGTNGNGSGISRYTEILMDTINDYVAAHPDVDTDRIYLGGCSNGGYMTMNMVIEYPDHFAAAYPVCEAYAYYEYERNSDGTYVKTDDEATGTSSFVKTKQVWFTEEKIRAIKDLPIWLVQSADDPVVVPMNYMLPTYQALVQAGAENTWVSYYETVEGTDSPGTTYLGHFSWIYLFNNQVTGVQDKEAIAASTDAEIFGFEASNATGGGAAAATVGETTYTNIFEWLNAQSR</sequence>
<dbReference type="Pfam" id="PF00326">
    <property type="entry name" value="Peptidase_S9"/>
    <property type="match status" value="1"/>
</dbReference>
<dbReference type="InterPro" id="IPR029058">
    <property type="entry name" value="AB_hydrolase_fold"/>
</dbReference>
<dbReference type="EMBL" id="FWEY01000004">
    <property type="protein sequence ID" value="SLM52090.1"/>
    <property type="molecule type" value="Genomic_DNA"/>
</dbReference>
<dbReference type="AlphaFoldDB" id="A0A1W1IGK1"/>
<keyword evidence="1" id="KW-0732">Signal</keyword>
<dbReference type="InterPro" id="IPR041172">
    <property type="entry name" value="EstA_Ig-like_N"/>
</dbReference>
<name>A0A1W1IGK1_9LACT</name>
<dbReference type="PROSITE" id="PS51257">
    <property type="entry name" value="PROKAR_LIPOPROTEIN"/>
    <property type="match status" value="1"/>
</dbReference>
<gene>
    <name evidence="4" type="ORF">TPAS_1771</name>
</gene>
<dbReference type="RefSeq" id="WP_086942882.1">
    <property type="nucleotide sequence ID" value="NZ_FONM01000011.1"/>
</dbReference>
<keyword evidence="4" id="KW-0378">Hydrolase</keyword>
<protein>
    <submittedName>
        <fullName evidence="4">Alpha/beta hydrolase fold</fullName>
    </submittedName>
</protein>
<proteinExistence type="predicted"/>
<organism evidence="4 5">
    <name type="scientific">Trichococcus pasteurii</name>
    <dbReference type="NCBI Taxonomy" id="43064"/>
    <lineage>
        <taxon>Bacteria</taxon>
        <taxon>Bacillati</taxon>
        <taxon>Bacillota</taxon>
        <taxon>Bacilli</taxon>
        <taxon>Lactobacillales</taxon>
        <taxon>Carnobacteriaceae</taxon>
        <taxon>Trichococcus</taxon>
    </lineage>
</organism>
<evidence type="ECO:0000259" key="3">
    <source>
        <dbReference type="Pfam" id="PF18435"/>
    </source>
</evidence>
<feature type="domain" description="Esterase Ig-like N-terminal" evidence="3">
    <location>
        <begin position="55"/>
        <end position="164"/>
    </location>
</feature>
<dbReference type="Gene3D" id="2.60.40.2180">
    <property type="match status" value="1"/>
</dbReference>
<dbReference type="GO" id="GO:0008236">
    <property type="term" value="F:serine-type peptidase activity"/>
    <property type="evidence" value="ECO:0007669"/>
    <property type="project" value="InterPro"/>
</dbReference>
<dbReference type="PANTHER" id="PTHR43037:SF1">
    <property type="entry name" value="BLL1128 PROTEIN"/>
    <property type="match status" value="1"/>
</dbReference>
<reference evidence="5" key="1">
    <citation type="submission" date="2016-04" db="EMBL/GenBank/DDBJ databases">
        <authorList>
            <person name="Strepis N."/>
        </authorList>
    </citation>
    <scope>NUCLEOTIDE SEQUENCE [LARGE SCALE GENOMIC DNA]</scope>
</reference>
<dbReference type="InterPro" id="IPR050955">
    <property type="entry name" value="Plant_Biomass_Hydrol_Est"/>
</dbReference>
<dbReference type="OrthoDB" id="9764953at2"/>
<evidence type="ECO:0000259" key="2">
    <source>
        <dbReference type="Pfam" id="PF00326"/>
    </source>
</evidence>
<dbReference type="STRING" id="43064.SAMN04488086_11122"/>
<feature type="domain" description="Peptidase S9 prolyl oligopeptidase catalytic" evidence="2">
    <location>
        <begin position="306"/>
        <end position="429"/>
    </location>
</feature>
<dbReference type="InterPro" id="IPR001375">
    <property type="entry name" value="Peptidase_S9_cat"/>
</dbReference>
<dbReference type="Proteomes" id="UP000195985">
    <property type="component" value="Unassembled WGS sequence"/>
</dbReference>
<dbReference type="GO" id="GO:0006508">
    <property type="term" value="P:proteolysis"/>
    <property type="evidence" value="ECO:0007669"/>
    <property type="project" value="InterPro"/>
</dbReference>
<evidence type="ECO:0000313" key="5">
    <source>
        <dbReference type="Proteomes" id="UP000195985"/>
    </source>
</evidence>
<dbReference type="Gene3D" id="3.40.50.1820">
    <property type="entry name" value="alpha/beta hydrolase"/>
    <property type="match status" value="1"/>
</dbReference>
<evidence type="ECO:0000313" key="4">
    <source>
        <dbReference type="EMBL" id="SLM52090.1"/>
    </source>
</evidence>
<keyword evidence="5" id="KW-1185">Reference proteome</keyword>
<accession>A0A1W1IGK1</accession>
<evidence type="ECO:0000256" key="1">
    <source>
        <dbReference type="ARBA" id="ARBA00022729"/>
    </source>
</evidence>
<dbReference type="SUPFAM" id="SSF53474">
    <property type="entry name" value="alpha/beta-Hydrolases"/>
    <property type="match status" value="1"/>
</dbReference>